<dbReference type="SUPFAM" id="SSF49354">
    <property type="entry name" value="PapD-like"/>
    <property type="match status" value="1"/>
</dbReference>
<comment type="caution">
    <text evidence="4">The sequence shown here is derived from an EMBL/GenBank/DDBJ whole genome shotgun (WGS) entry which is preliminary data.</text>
</comment>
<gene>
    <name evidence="4" type="ORF">PMAYCL1PPCAC_24331</name>
</gene>
<evidence type="ECO:0000313" key="4">
    <source>
        <dbReference type="EMBL" id="GMR54136.1"/>
    </source>
</evidence>
<dbReference type="Pfam" id="PF00635">
    <property type="entry name" value="Motile_Sperm"/>
    <property type="match status" value="1"/>
</dbReference>
<organism evidence="4 5">
    <name type="scientific">Pristionchus mayeri</name>
    <dbReference type="NCBI Taxonomy" id="1317129"/>
    <lineage>
        <taxon>Eukaryota</taxon>
        <taxon>Metazoa</taxon>
        <taxon>Ecdysozoa</taxon>
        <taxon>Nematoda</taxon>
        <taxon>Chromadorea</taxon>
        <taxon>Rhabditida</taxon>
        <taxon>Rhabditina</taxon>
        <taxon>Diplogasteromorpha</taxon>
        <taxon>Diplogasteroidea</taxon>
        <taxon>Neodiplogasteridae</taxon>
        <taxon>Pristionchus</taxon>
    </lineage>
</organism>
<dbReference type="PROSITE" id="PS50202">
    <property type="entry name" value="MSP"/>
    <property type="match status" value="1"/>
</dbReference>
<keyword evidence="1" id="KW-0963">Cytoplasm</keyword>
<feature type="non-terminal residue" evidence="4">
    <location>
        <position position="1"/>
    </location>
</feature>
<keyword evidence="1" id="KW-0206">Cytoskeleton</keyword>
<comment type="function">
    <text evidence="1">Central component in molecular interactions underlying sperm crawling. Forms an extensive filament system that extends from sperm villipoda, along the leading edge of the pseudopod.</text>
</comment>
<feature type="domain" description="MSP" evidence="3">
    <location>
        <begin position="5"/>
        <end position="120"/>
    </location>
</feature>
<dbReference type="InterPro" id="IPR013783">
    <property type="entry name" value="Ig-like_fold"/>
</dbReference>
<dbReference type="PANTHER" id="PTHR21513:SF27">
    <property type="entry name" value="MAJOR SPERM PROTEIN"/>
    <property type="match status" value="1"/>
</dbReference>
<dbReference type="Gene3D" id="2.60.40.10">
    <property type="entry name" value="Immunoglobulins"/>
    <property type="match status" value="1"/>
</dbReference>
<feature type="compositionally biased region" description="Polar residues" evidence="2">
    <location>
        <begin position="182"/>
        <end position="192"/>
    </location>
</feature>
<feature type="compositionally biased region" description="Basic residues" evidence="2">
    <location>
        <begin position="309"/>
        <end position="321"/>
    </location>
</feature>
<evidence type="ECO:0000259" key="3">
    <source>
        <dbReference type="PROSITE" id="PS50202"/>
    </source>
</evidence>
<evidence type="ECO:0000256" key="2">
    <source>
        <dbReference type="SAM" id="MobiDB-lite"/>
    </source>
</evidence>
<dbReference type="InterPro" id="IPR008962">
    <property type="entry name" value="PapD-like_sf"/>
</dbReference>
<reference evidence="5" key="1">
    <citation type="submission" date="2022-10" db="EMBL/GenBank/DDBJ databases">
        <title>Genome assembly of Pristionchus species.</title>
        <authorList>
            <person name="Yoshida K."/>
            <person name="Sommer R.J."/>
        </authorList>
    </citation>
    <scope>NUCLEOTIDE SEQUENCE [LARGE SCALE GENOMIC DNA]</scope>
    <source>
        <strain evidence="5">RS5460</strain>
    </source>
</reference>
<protein>
    <recommendedName>
        <fullName evidence="1">Major sperm protein</fullName>
    </recommendedName>
</protein>
<dbReference type="Proteomes" id="UP001328107">
    <property type="component" value="Unassembled WGS sequence"/>
</dbReference>
<proteinExistence type="predicted"/>
<keyword evidence="5" id="KW-1185">Reference proteome</keyword>
<feature type="region of interest" description="Disordered" evidence="2">
    <location>
        <begin position="175"/>
        <end position="332"/>
    </location>
</feature>
<dbReference type="PANTHER" id="PTHR21513">
    <property type="entry name" value="MAJOR SPERM PROTEIN"/>
    <property type="match status" value="1"/>
</dbReference>
<sequence length="332" mass="37732">EYMLESEVRPESLGFLAKKTKQESYFDVYNRGEMHQIYKIKTNNVKAYTIRPPLFSIGVNERMRVHVTFLGLKDKLFKDRITVLYAHHANVKNTVEQAWYAVKQIINTPQKRAYVTILFKEEQLRSIAEVNEKEAQRLGEGYCSQSLNYTVPPDPVISDSDPLYFATSPKTAKPTVRKRISGPSNYSTVPSEETNEDGNYRGYCTYRSKSKKKNVSQTAEGEEGADIPVPVPPKPRSRRKVAAPSTEEEEEAPSPVTKSAIQPLRRKQTATRVAAAADAAEDEMVEAPRKTRKPVQQMEEEEEAPTKPIHVKPRSRRKTHTPRPPVNEDEEG</sequence>
<feature type="non-terminal residue" evidence="4">
    <location>
        <position position="332"/>
    </location>
</feature>
<dbReference type="AlphaFoldDB" id="A0AAN5I8F8"/>
<name>A0AAN5I8F8_9BILA</name>
<accession>A0AAN5I8F8</accession>
<evidence type="ECO:0000256" key="1">
    <source>
        <dbReference type="RuleBase" id="RU003425"/>
    </source>
</evidence>
<dbReference type="EMBL" id="BTRK01000005">
    <property type="protein sequence ID" value="GMR54136.1"/>
    <property type="molecule type" value="Genomic_DNA"/>
</dbReference>
<dbReference type="InterPro" id="IPR000535">
    <property type="entry name" value="MSP_dom"/>
</dbReference>
<evidence type="ECO:0000313" key="5">
    <source>
        <dbReference type="Proteomes" id="UP001328107"/>
    </source>
</evidence>